<evidence type="ECO:0000256" key="3">
    <source>
        <dbReference type="ARBA" id="ARBA00023043"/>
    </source>
</evidence>
<accession>A0A3B5YS86</accession>
<dbReference type="Proteomes" id="UP000019116">
    <property type="component" value="Chromosome 1B"/>
</dbReference>
<evidence type="ECO:0000256" key="4">
    <source>
        <dbReference type="PROSITE-ProRule" id="PRU00023"/>
    </source>
</evidence>
<dbReference type="PROSITE" id="PS50088">
    <property type="entry name" value="ANK_REPEAT"/>
    <property type="match status" value="1"/>
</dbReference>
<dbReference type="EnsemblPlants" id="TraesCS1B02G082400.1">
    <property type="protein sequence ID" value="TraesCS1B02G082400.1"/>
    <property type="gene ID" value="TraesCS1B02G082400"/>
</dbReference>
<keyword evidence="6" id="KW-1185">Reference proteome</keyword>
<protein>
    <submittedName>
        <fullName evidence="5">Uncharacterized protein</fullName>
    </submittedName>
</protein>
<proteinExistence type="inferred from homology"/>
<comment type="similarity">
    <text evidence="1">Belongs to the ankyrin SOCS box (ASB) family.</text>
</comment>
<dbReference type="OrthoDB" id="686800at2759"/>
<sequence length="483" mass="54899">MREYMLQLQRFLADARATNIISPDRTPKETLVKYYGICDRLLAVLQKDSVPRFLRIFEKYRECLVSGFVIIPQTLDLIILDNALRCANLVLEGKSPKLCGVRANPNYMTSFGYFPLHQAAESFSVEMVELLLRYGASANQRTSGNKIIEGLLPLHVAIENTCQHKYLEDNLLVDENYRKGNVGYIYKLIHLLCLPEMKIFLDTTRLLAAHTDNVVDELLNYIEHGKIVPAAILLLAAQRRFRKLNGFDMIKNRIDDSIFSLIREGCGLQIGKNTKEAKQRKEKEVRFYNVLFLVRIILKAGEALDAYIQTHSEASHHEVHGKVSAVLKSYDVGPLGKDICIEDLQCFPYDCGGPDGDTDLTKAATGSPTPEVKEKNAVAKERRVNHLYARDQFFPVWRSVLTARFITKIFPPYTPKKELPLYTSDGGSEKLRAERHSHILLGTLERNYPRVRVASKPTPTSKYRSRRLFGTAASTVLKMLKHV</sequence>
<dbReference type="Gramene" id="TraesCS1B02G082400.1">
    <property type="protein sequence ID" value="TraesCS1B02G082400.1"/>
    <property type="gene ID" value="TraesCS1B02G082400"/>
</dbReference>
<dbReference type="AlphaFoldDB" id="A0A3B5YS86"/>
<keyword evidence="2" id="KW-0677">Repeat</keyword>
<dbReference type="Gene3D" id="1.25.40.20">
    <property type="entry name" value="Ankyrin repeat-containing domain"/>
    <property type="match status" value="1"/>
</dbReference>
<dbReference type="Gramene" id="TraesNOR1B03G00215410.1">
    <property type="protein sequence ID" value="TraesNOR1B03G00215410.1"/>
    <property type="gene ID" value="TraesNOR1B03G00215410"/>
</dbReference>
<dbReference type="PANTHER" id="PTHR24136">
    <property type="entry name" value="SOWAH (DROSOPHILA) HOMOLOG"/>
    <property type="match status" value="1"/>
</dbReference>
<evidence type="ECO:0000256" key="1">
    <source>
        <dbReference type="ARBA" id="ARBA00005949"/>
    </source>
</evidence>
<dbReference type="PANTHER" id="PTHR24136:SF49">
    <property type="entry name" value="OS05G0124600 PROTEIN"/>
    <property type="match status" value="1"/>
</dbReference>
<organism evidence="5">
    <name type="scientific">Triticum aestivum</name>
    <name type="common">Wheat</name>
    <dbReference type="NCBI Taxonomy" id="4565"/>
    <lineage>
        <taxon>Eukaryota</taxon>
        <taxon>Viridiplantae</taxon>
        <taxon>Streptophyta</taxon>
        <taxon>Embryophyta</taxon>
        <taxon>Tracheophyta</taxon>
        <taxon>Spermatophyta</taxon>
        <taxon>Magnoliopsida</taxon>
        <taxon>Liliopsida</taxon>
        <taxon>Poales</taxon>
        <taxon>Poaceae</taxon>
        <taxon>BOP clade</taxon>
        <taxon>Pooideae</taxon>
        <taxon>Triticodae</taxon>
        <taxon>Triticeae</taxon>
        <taxon>Triticinae</taxon>
        <taxon>Triticum</taxon>
    </lineage>
</organism>
<dbReference type="InterPro" id="IPR002110">
    <property type="entry name" value="Ankyrin_rpt"/>
</dbReference>
<evidence type="ECO:0000313" key="5">
    <source>
        <dbReference type="EnsemblPlants" id="TraesCS1B02G082400.1"/>
    </source>
</evidence>
<dbReference type="OMA" id="YAPMDDC"/>
<keyword evidence="3 4" id="KW-0040">ANK repeat</keyword>
<dbReference type="STRING" id="4565.A0A3B5YS86"/>
<reference evidence="5" key="1">
    <citation type="submission" date="2018-08" db="EMBL/GenBank/DDBJ databases">
        <authorList>
            <person name="Rossello M."/>
        </authorList>
    </citation>
    <scope>NUCLEOTIDE SEQUENCE [LARGE SCALE GENOMIC DNA]</scope>
    <source>
        <strain evidence="5">cv. Chinese Spring</strain>
    </source>
</reference>
<dbReference type="SMR" id="A0A3B5YS86"/>
<feature type="repeat" description="ANK" evidence="4">
    <location>
        <begin position="111"/>
        <end position="143"/>
    </location>
</feature>
<dbReference type="InterPro" id="IPR051573">
    <property type="entry name" value="Ankyrin-SOCS_box_domain"/>
</dbReference>
<dbReference type="GO" id="GO:0045732">
    <property type="term" value="P:positive regulation of protein catabolic process"/>
    <property type="evidence" value="ECO:0000318"/>
    <property type="project" value="GO_Central"/>
</dbReference>
<evidence type="ECO:0000256" key="2">
    <source>
        <dbReference type="ARBA" id="ARBA00022737"/>
    </source>
</evidence>
<dbReference type="Pfam" id="PF12796">
    <property type="entry name" value="Ank_2"/>
    <property type="match status" value="1"/>
</dbReference>
<dbReference type="GO" id="GO:0016567">
    <property type="term" value="P:protein ubiquitination"/>
    <property type="evidence" value="ECO:0000318"/>
    <property type="project" value="GO_Central"/>
</dbReference>
<evidence type="ECO:0000313" key="6">
    <source>
        <dbReference type="Proteomes" id="UP000019116"/>
    </source>
</evidence>
<dbReference type="SUPFAM" id="SSF48403">
    <property type="entry name" value="Ankyrin repeat"/>
    <property type="match status" value="1"/>
</dbReference>
<reference evidence="5" key="2">
    <citation type="submission" date="2018-10" db="UniProtKB">
        <authorList>
            <consortium name="EnsemblPlants"/>
        </authorList>
    </citation>
    <scope>IDENTIFICATION</scope>
</reference>
<name>A0A3B5YS86_WHEAT</name>
<dbReference type="InterPro" id="IPR036770">
    <property type="entry name" value="Ankyrin_rpt-contain_sf"/>
</dbReference>
<dbReference type="PROSITE" id="PS50297">
    <property type="entry name" value="ANK_REP_REGION"/>
    <property type="match status" value="1"/>
</dbReference>